<dbReference type="AlphaFoldDB" id="A0A8X7TUS6"/>
<dbReference type="OrthoDB" id="10592656at2759"/>
<protein>
    <submittedName>
        <fullName evidence="2">Uncharacterized protein</fullName>
    </submittedName>
</protein>
<evidence type="ECO:0000313" key="2">
    <source>
        <dbReference type="EMBL" id="KAG2255465.1"/>
    </source>
</evidence>
<name>A0A8X7TUS6_BRACI</name>
<evidence type="ECO:0000256" key="1">
    <source>
        <dbReference type="SAM" id="MobiDB-lite"/>
    </source>
</evidence>
<feature type="region of interest" description="Disordered" evidence="1">
    <location>
        <begin position="94"/>
        <end position="123"/>
    </location>
</feature>
<dbReference type="Proteomes" id="UP000886595">
    <property type="component" value="Unassembled WGS sequence"/>
</dbReference>
<comment type="caution">
    <text evidence="2">The sequence shown here is derived from an EMBL/GenBank/DDBJ whole genome shotgun (WGS) entry which is preliminary data.</text>
</comment>
<proteinExistence type="predicted"/>
<accession>A0A8X7TUS6</accession>
<gene>
    <name evidence="2" type="ORF">Bca52824_074759</name>
</gene>
<organism evidence="2 3">
    <name type="scientific">Brassica carinata</name>
    <name type="common">Ethiopian mustard</name>
    <name type="synonym">Abyssinian cabbage</name>
    <dbReference type="NCBI Taxonomy" id="52824"/>
    <lineage>
        <taxon>Eukaryota</taxon>
        <taxon>Viridiplantae</taxon>
        <taxon>Streptophyta</taxon>
        <taxon>Embryophyta</taxon>
        <taxon>Tracheophyta</taxon>
        <taxon>Spermatophyta</taxon>
        <taxon>Magnoliopsida</taxon>
        <taxon>eudicotyledons</taxon>
        <taxon>Gunneridae</taxon>
        <taxon>Pentapetalae</taxon>
        <taxon>rosids</taxon>
        <taxon>malvids</taxon>
        <taxon>Brassicales</taxon>
        <taxon>Brassicaceae</taxon>
        <taxon>Brassiceae</taxon>
        <taxon>Brassica</taxon>
    </lineage>
</organism>
<evidence type="ECO:0000313" key="3">
    <source>
        <dbReference type="Proteomes" id="UP000886595"/>
    </source>
</evidence>
<feature type="compositionally biased region" description="Polar residues" evidence="1">
    <location>
        <begin position="98"/>
        <end position="123"/>
    </location>
</feature>
<dbReference type="EMBL" id="JAAMPC010000015">
    <property type="protein sequence ID" value="KAG2255465.1"/>
    <property type="molecule type" value="Genomic_DNA"/>
</dbReference>
<sequence>MANSSIFLSDLKFEVRILGSQEHQTLWQADGNGYAPTECRVTDQTDDGVFVAFDTEIARWMTMPGDKIEATNIPPGDNGTRAELGDCMTSELGEETIDNNQPSSSVVTNVNRPAASNQKHVAS</sequence>
<keyword evidence="3" id="KW-1185">Reference proteome</keyword>
<reference evidence="2 3" key="1">
    <citation type="submission" date="2020-02" db="EMBL/GenBank/DDBJ databases">
        <authorList>
            <person name="Ma Q."/>
            <person name="Huang Y."/>
            <person name="Song X."/>
            <person name="Pei D."/>
        </authorList>
    </citation>
    <scope>NUCLEOTIDE SEQUENCE [LARGE SCALE GENOMIC DNA]</scope>
    <source>
        <strain evidence="2">Sxm20200214</strain>
        <tissue evidence="2">Leaf</tissue>
    </source>
</reference>